<dbReference type="GeneID" id="86052531"/>
<dbReference type="RefSeq" id="WP_154463801.1">
    <property type="nucleotide sequence ID" value="NZ_JAXFEN010000119.1"/>
</dbReference>
<evidence type="ECO:0000313" key="3">
    <source>
        <dbReference type="Proteomes" id="UP000436047"/>
    </source>
</evidence>
<dbReference type="Gene3D" id="3.20.100.30">
    <property type="entry name" value="VTC, catalytic tunnel domain"/>
    <property type="match status" value="1"/>
</dbReference>
<dbReference type="Pfam" id="PF09359">
    <property type="entry name" value="VTC"/>
    <property type="match status" value="1"/>
</dbReference>
<reference evidence="2 3" key="1">
    <citation type="submission" date="2019-08" db="EMBL/GenBank/DDBJ databases">
        <title>In-depth cultivation of the pig gut microbiome towards novel bacterial diversity and tailored functional studies.</title>
        <authorList>
            <person name="Wylensek D."/>
            <person name="Hitch T.C.A."/>
            <person name="Clavel T."/>
        </authorList>
    </citation>
    <scope>NUCLEOTIDE SEQUENCE [LARGE SCALE GENOMIC DNA]</scope>
    <source>
        <strain evidence="2 3">WCA-389-WT-23B</strain>
    </source>
</reference>
<evidence type="ECO:0000259" key="1">
    <source>
        <dbReference type="Pfam" id="PF09359"/>
    </source>
</evidence>
<dbReference type="CDD" id="cd07750">
    <property type="entry name" value="PolyPPase_VTC_like"/>
    <property type="match status" value="1"/>
</dbReference>
<dbReference type="GO" id="GO:0006799">
    <property type="term" value="P:polyphosphate biosynthetic process"/>
    <property type="evidence" value="ECO:0007669"/>
    <property type="project" value="UniProtKB-ARBA"/>
</dbReference>
<organism evidence="2 3">
    <name type="scientific">Eisenbergiella porci</name>
    <dbReference type="NCBI Taxonomy" id="2652274"/>
    <lineage>
        <taxon>Bacteria</taxon>
        <taxon>Bacillati</taxon>
        <taxon>Bacillota</taxon>
        <taxon>Clostridia</taxon>
        <taxon>Lachnospirales</taxon>
        <taxon>Lachnospiraceae</taxon>
        <taxon>Eisenbergiella</taxon>
    </lineage>
</organism>
<feature type="domain" description="VTC" evidence="1">
    <location>
        <begin position="4"/>
        <end position="221"/>
    </location>
</feature>
<comment type="caution">
    <text evidence="2">The sequence shown here is derived from an EMBL/GenBank/DDBJ whole genome shotgun (WGS) entry which is preliminary data.</text>
</comment>
<dbReference type="AlphaFoldDB" id="A0A6N7VXS3"/>
<name>A0A6N7VXS3_9FIRM</name>
<evidence type="ECO:0000313" key="2">
    <source>
        <dbReference type="EMBL" id="MSS87799.1"/>
    </source>
</evidence>
<gene>
    <name evidence="2" type="ORF">FYJ45_05490</name>
</gene>
<dbReference type="InterPro" id="IPR042267">
    <property type="entry name" value="VTC_sf"/>
</dbReference>
<accession>A0A6N7VXS3</accession>
<dbReference type="InterPro" id="IPR018966">
    <property type="entry name" value="VTC_domain"/>
</dbReference>
<dbReference type="EMBL" id="VUMI01000006">
    <property type="protein sequence ID" value="MSS87799.1"/>
    <property type="molecule type" value="Genomic_DNA"/>
</dbReference>
<proteinExistence type="predicted"/>
<keyword evidence="3" id="KW-1185">Reference proteome</keyword>
<dbReference type="Proteomes" id="UP000436047">
    <property type="component" value="Unassembled WGS sequence"/>
</dbReference>
<sequence length="234" mass="27302">MDYRVEEKYICTEGELQILAGRLSSIMKEDGHHEEGKRYQIRSLYFDDFDDSCLAETIDGANDRKKFRIRIYGGHTDRIALEVKYKLNGMTKKDACLLTEEQCRELMAGRRLPFQKSSPKVLRMLYLAMTTDWLLPVTIVQYERTAYISNIGNVRITFDRNISASADIRHFLEPGIRLMPVMEKGKHVLEVKYDEVLPDYIAQALETGRHQQTPFSKYKECRIALEAYRTGEMR</sequence>
<protein>
    <submittedName>
        <fullName evidence="2">Polyphosphate polymerase domain-containing protein</fullName>
    </submittedName>
</protein>